<dbReference type="InterPro" id="IPR029478">
    <property type="entry name" value="TM1586_NiRdase"/>
</dbReference>
<keyword evidence="2" id="KW-0288">FMN</keyword>
<evidence type="ECO:0000256" key="2">
    <source>
        <dbReference type="ARBA" id="ARBA00022643"/>
    </source>
</evidence>
<sequence>MELIKSRRSVRTFKNKKLEDDLKEKINLFLEGLEKEYSSKYKFPLIDLKLNGKIGTYGVIKDANAYIGGVLLENGNLIELGYLFEKIIIYLTSLNLGTCWLGGTFKKLEFFESMNLKEGEKLIVVTPVGYEEKKMSLKEKSMRTLAQSDKRKDFDDVFFYEGLEPLYLNDLGDFKDALEMVRIGPSASNKQPWRIIKIDNKFNLYLKRTPGYAKNLDYDIQLLDMGIAMYHFETSLKDKGLKGNWDKIKNPRDYDGLEYIATWV</sequence>
<evidence type="ECO:0000313" key="6">
    <source>
        <dbReference type="Proteomes" id="UP000186112"/>
    </source>
</evidence>
<dbReference type="EMBL" id="LTDM01000032">
    <property type="protein sequence ID" value="OLS02363.1"/>
    <property type="molecule type" value="Genomic_DNA"/>
</dbReference>
<feature type="domain" description="Putative nitroreductase TM1586" evidence="4">
    <location>
        <begin position="1"/>
        <end position="234"/>
    </location>
</feature>
<evidence type="ECO:0000256" key="1">
    <source>
        <dbReference type="ARBA" id="ARBA00022630"/>
    </source>
</evidence>
<accession>A0A1U7M4X4</accession>
<dbReference type="RefSeq" id="WP_158016498.1">
    <property type="nucleotide sequence ID" value="NZ_LTDM01000032.1"/>
</dbReference>
<dbReference type="GO" id="GO:0016491">
    <property type="term" value="F:oxidoreductase activity"/>
    <property type="evidence" value="ECO:0007669"/>
    <property type="project" value="UniProtKB-KW"/>
</dbReference>
<keyword evidence="1" id="KW-0285">Flavoprotein</keyword>
<protein>
    <submittedName>
        <fullName evidence="5">Nitroreductase family protein</fullName>
    </submittedName>
</protein>
<dbReference type="PANTHER" id="PTHR23026">
    <property type="entry name" value="NADPH NITROREDUCTASE"/>
    <property type="match status" value="1"/>
</dbReference>
<proteinExistence type="predicted"/>
<dbReference type="SUPFAM" id="SSF55469">
    <property type="entry name" value="FMN-dependent nitroreductase-like"/>
    <property type="match status" value="2"/>
</dbReference>
<evidence type="ECO:0000259" key="4">
    <source>
        <dbReference type="Pfam" id="PF14512"/>
    </source>
</evidence>
<dbReference type="OrthoDB" id="9814075at2"/>
<dbReference type="Gene3D" id="3.40.109.10">
    <property type="entry name" value="NADH Oxidase"/>
    <property type="match status" value="1"/>
</dbReference>
<comment type="caution">
    <text evidence="5">The sequence shown here is derived from an EMBL/GenBank/DDBJ whole genome shotgun (WGS) entry which is preliminary data.</text>
</comment>
<evidence type="ECO:0000256" key="3">
    <source>
        <dbReference type="ARBA" id="ARBA00023002"/>
    </source>
</evidence>
<name>A0A1U7M4X4_TISCR</name>
<dbReference type="Pfam" id="PF14512">
    <property type="entry name" value="TM1586_NiRdase"/>
    <property type="match status" value="1"/>
</dbReference>
<reference evidence="5 6" key="1">
    <citation type="submission" date="2016-02" db="EMBL/GenBank/DDBJ databases">
        <title>Genome sequence of Tissierella creatinophila DSM 6911.</title>
        <authorList>
            <person name="Poehlein A."/>
            <person name="Daniel R."/>
        </authorList>
    </citation>
    <scope>NUCLEOTIDE SEQUENCE [LARGE SCALE GENOMIC DNA]</scope>
    <source>
        <strain evidence="5 6">DSM 6911</strain>
    </source>
</reference>
<organism evidence="5 6">
    <name type="scientific">Tissierella creatinophila DSM 6911</name>
    <dbReference type="NCBI Taxonomy" id="1123403"/>
    <lineage>
        <taxon>Bacteria</taxon>
        <taxon>Bacillati</taxon>
        <taxon>Bacillota</taxon>
        <taxon>Tissierellia</taxon>
        <taxon>Tissierellales</taxon>
        <taxon>Tissierellaceae</taxon>
        <taxon>Tissierella</taxon>
    </lineage>
</organism>
<dbReference type="InterPro" id="IPR050627">
    <property type="entry name" value="Nitroreductase/BluB"/>
</dbReference>
<dbReference type="PANTHER" id="PTHR23026:SF90">
    <property type="entry name" value="IODOTYROSINE DEIODINASE 1"/>
    <property type="match status" value="1"/>
</dbReference>
<dbReference type="Gene3D" id="3.40.109.30">
    <property type="entry name" value="putative nitroreductase (tm1586), domain 2"/>
    <property type="match status" value="1"/>
</dbReference>
<gene>
    <name evidence="5" type="ORF">TICRE_17500</name>
</gene>
<dbReference type="AlphaFoldDB" id="A0A1U7M4X4"/>
<evidence type="ECO:0000313" key="5">
    <source>
        <dbReference type="EMBL" id="OLS02363.1"/>
    </source>
</evidence>
<dbReference type="Proteomes" id="UP000186112">
    <property type="component" value="Unassembled WGS sequence"/>
</dbReference>
<keyword evidence="3" id="KW-0560">Oxidoreductase</keyword>
<keyword evidence="6" id="KW-1185">Reference proteome</keyword>
<dbReference type="InterPro" id="IPR000415">
    <property type="entry name" value="Nitroreductase-like"/>
</dbReference>